<dbReference type="Pfam" id="PF00905">
    <property type="entry name" value="Transpeptidase"/>
    <property type="match status" value="1"/>
</dbReference>
<dbReference type="InterPro" id="IPR036138">
    <property type="entry name" value="PBP_dimer_sf"/>
</dbReference>
<reference evidence="4" key="1">
    <citation type="journal article" date="2019" name="Int. J. Syst. Evol. Microbiol.">
        <title>The Global Catalogue of Microorganisms (GCM) 10K type strain sequencing project: providing services to taxonomists for standard genome sequencing and annotation.</title>
        <authorList>
            <consortium name="The Broad Institute Genomics Platform"/>
            <consortium name="The Broad Institute Genome Sequencing Center for Infectious Disease"/>
            <person name="Wu L."/>
            <person name="Ma J."/>
        </authorList>
    </citation>
    <scope>NUCLEOTIDE SEQUENCE [LARGE SCALE GENOMIC DNA]</scope>
    <source>
        <strain evidence="4">JCM 18531</strain>
    </source>
</reference>
<dbReference type="InterPro" id="IPR050515">
    <property type="entry name" value="Beta-lactam/transpept"/>
</dbReference>
<dbReference type="SUPFAM" id="SSF56601">
    <property type="entry name" value="beta-lactamase/transpeptidase-like"/>
    <property type="match status" value="1"/>
</dbReference>
<keyword evidence="4" id="KW-1185">Reference proteome</keyword>
<organism evidence="3 4">
    <name type="scientific">Nocardioides conyzicola</name>
    <dbReference type="NCBI Taxonomy" id="1651781"/>
    <lineage>
        <taxon>Bacteria</taxon>
        <taxon>Bacillati</taxon>
        <taxon>Actinomycetota</taxon>
        <taxon>Actinomycetes</taxon>
        <taxon>Propionibacteriales</taxon>
        <taxon>Nocardioidaceae</taxon>
        <taxon>Nocardioides</taxon>
    </lineage>
</organism>
<evidence type="ECO:0000313" key="3">
    <source>
        <dbReference type="EMBL" id="GAA4705032.1"/>
    </source>
</evidence>
<protein>
    <submittedName>
        <fullName evidence="3">Penicillin-binding protein 2</fullName>
    </submittedName>
</protein>
<dbReference type="InterPro" id="IPR054120">
    <property type="entry name" value="PBPA_dimer"/>
</dbReference>
<dbReference type="Pfam" id="PF21922">
    <property type="entry name" value="PBP_dimer_2"/>
    <property type="match status" value="1"/>
</dbReference>
<comment type="caution">
    <text evidence="3">The sequence shown here is derived from an EMBL/GenBank/DDBJ whole genome shotgun (WGS) entry which is preliminary data.</text>
</comment>
<dbReference type="RefSeq" id="WP_345521443.1">
    <property type="nucleotide sequence ID" value="NZ_BAABKM010000002.1"/>
</dbReference>
<dbReference type="SUPFAM" id="SSF56519">
    <property type="entry name" value="Penicillin binding protein dimerisation domain"/>
    <property type="match status" value="1"/>
</dbReference>
<dbReference type="Gene3D" id="3.40.710.10">
    <property type="entry name" value="DD-peptidase/beta-lactamase superfamily"/>
    <property type="match status" value="1"/>
</dbReference>
<dbReference type="PANTHER" id="PTHR30627">
    <property type="entry name" value="PEPTIDOGLYCAN D,D-TRANSPEPTIDASE"/>
    <property type="match status" value="1"/>
</dbReference>
<evidence type="ECO:0000313" key="4">
    <source>
        <dbReference type="Proteomes" id="UP001499974"/>
    </source>
</evidence>
<dbReference type="Proteomes" id="UP001499974">
    <property type="component" value="Unassembled WGS sequence"/>
</dbReference>
<dbReference type="InterPro" id="IPR012338">
    <property type="entry name" value="Beta-lactam/transpept-like"/>
</dbReference>
<sequence length="491" mass="51839">MNKPIRTVSIFCLLLFVALMVNATYLQYWKAGALNDNPLNRRVQVAAYSQERGAILLPGRNPVAESVKSHDEYKFQRTYPKPLQYAPITGYFSYYGATGIERSRNSVLSGDDPRLFVNNFVDLLSSDPPKGGNVTLTIDPKAQQAAYDGLAALGDGVQGSVVALEPATGKVLAMVSLPTFDPNKLASHDLSAVAKRAKQLNDDPTEPLLNRAIQTRLPPGSTFKVVTAAAAIDKGLYDADSEVPGGVTYQLPLTSGESGVIDNEGRSCGANGAKIPFAQAMEQSCNTTFAQLAGEVGAEDMAKTADGFGFNQHYFDDLSPQAISVFPEDLNKAQLGQTGFGQFEVAATPLQMAMVAAGLANDGSVMKPYLVDEEQSADLNVLSKTDPEKFSQAVSATTANEVTKLMVSTVDNGTASPGAIPGISVAGKTGTAQSGIDDVPPYAWYISFAPADNPEVAVAVMIQKADIPRGEIAGGVYGGPIAKAVMEAVIR</sequence>
<accession>A0ABP8XBW4</accession>
<dbReference type="Gene3D" id="3.90.1310.10">
    <property type="entry name" value="Penicillin-binding protein 2a (Domain 2)"/>
    <property type="match status" value="1"/>
</dbReference>
<dbReference type="InterPro" id="IPR001460">
    <property type="entry name" value="PCN-bd_Tpept"/>
</dbReference>
<name>A0ABP8XBW4_9ACTN</name>
<evidence type="ECO:0000259" key="1">
    <source>
        <dbReference type="Pfam" id="PF00905"/>
    </source>
</evidence>
<feature type="domain" description="Penicillin binding protein A dimerisation" evidence="2">
    <location>
        <begin position="52"/>
        <end position="134"/>
    </location>
</feature>
<feature type="domain" description="Penicillin-binding protein transpeptidase" evidence="1">
    <location>
        <begin position="159"/>
        <end position="487"/>
    </location>
</feature>
<evidence type="ECO:0000259" key="2">
    <source>
        <dbReference type="Pfam" id="PF21922"/>
    </source>
</evidence>
<dbReference type="PANTHER" id="PTHR30627:SF24">
    <property type="entry name" value="PENICILLIN-BINDING PROTEIN 4B"/>
    <property type="match status" value="1"/>
</dbReference>
<gene>
    <name evidence="3" type="ORF">GCM10023349_23400</name>
</gene>
<dbReference type="EMBL" id="BAABKM010000002">
    <property type="protein sequence ID" value="GAA4705032.1"/>
    <property type="molecule type" value="Genomic_DNA"/>
</dbReference>
<proteinExistence type="predicted"/>